<name>A0A1M5BQX0_9CLOT</name>
<reference evidence="1 2" key="1">
    <citation type="submission" date="2016-11" db="EMBL/GenBank/DDBJ databases">
        <authorList>
            <person name="Jaros S."/>
            <person name="Januszkiewicz K."/>
            <person name="Wedrychowicz H."/>
        </authorList>
    </citation>
    <scope>NUCLEOTIDE SEQUENCE [LARGE SCALE GENOMIC DNA]</scope>
    <source>
        <strain evidence="1 2">DSM 17459</strain>
    </source>
</reference>
<keyword evidence="2" id="KW-1185">Reference proteome</keyword>
<accession>A0A1M5BQX0</accession>
<gene>
    <name evidence="1" type="ORF">SAMN02745158_03768</name>
</gene>
<evidence type="ECO:0000313" key="2">
    <source>
        <dbReference type="Proteomes" id="UP000184245"/>
    </source>
</evidence>
<dbReference type="Pfam" id="PF19553">
    <property type="entry name" value="DUF6076"/>
    <property type="match status" value="1"/>
</dbReference>
<dbReference type="InterPro" id="IPR045722">
    <property type="entry name" value="DUF6076"/>
</dbReference>
<protein>
    <submittedName>
        <fullName evidence="1">Uncharacterized protein</fullName>
    </submittedName>
</protein>
<evidence type="ECO:0000313" key="1">
    <source>
        <dbReference type="EMBL" id="SHF44662.1"/>
    </source>
</evidence>
<proteinExistence type="predicted"/>
<organism evidence="1 2">
    <name type="scientific">Lactonifactor longoviformis DSM 17459</name>
    <dbReference type="NCBI Taxonomy" id="1122155"/>
    <lineage>
        <taxon>Bacteria</taxon>
        <taxon>Bacillati</taxon>
        <taxon>Bacillota</taxon>
        <taxon>Clostridia</taxon>
        <taxon>Eubacteriales</taxon>
        <taxon>Clostridiaceae</taxon>
        <taxon>Lactonifactor</taxon>
    </lineage>
</organism>
<dbReference type="AlphaFoldDB" id="A0A1M5BQX0"/>
<sequence>MRTYVPKDIEHFTLGENLFSFLNLSITNINRIQKIVISNPRWDEHHEQDDTEAFLAELDCVYLYLLFYSFNREHLGNQYTSRLDRLVKEFDFALNFCCNDNFVPQFNHLSSMERYYLYSKIYIDNINTIDRHYQQHRYLFMEASQTDLLNMLPNMEKKTDKFGLIQDEFEPVTELPEIPSKFLSMFHNTRVTPIFRYEYSAIERYLMEGLFLLIKLNIRIKKCSNCGKYFILKGDYATDYCDRIIDGQKYTCKKFAAIQARKKKVKSNPVIREYEKAYKRYYARVTNKKLSNEDFRLWTEEASKKREETAARYAASPSEDIIKEFKEYLGNR</sequence>
<dbReference type="EMBL" id="FQVI01000029">
    <property type="protein sequence ID" value="SHF44662.1"/>
    <property type="molecule type" value="Genomic_DNA"/>
</dbReference>
<dbReference type="Proteomes" id="UP000184245">
    <property type="component" value="Unassembled WGS sequence"/>
</dbReference>